<dbReference type="Proteomes" id="UP000247498">
    <property type="component" value="Unassembled WGS sequence"/>
</dbReference>
<feature type="compositionally biased region" description="Gly residues" evidence="6">
    <location>
        <begin position="282"/>
        <end position="307"/>
    </location>
</feature>
<dbReference type="EMBL" id="BDRX01000036">
    <property type="protein sequence ID" value="GBF92890.1"/>
    <property type="molecule type" value="Genomic_DNA"/>
</dbReference>
<dbReference type="STRING" id="307507.A0A2V0P4W0"/>
<name>A0A2V0P4W0_9CHLO</name>
<feature type="region of interest" description="Disordered" evidence="6">
    <location>
        <begin position="279"/>
        <end position="309"/>
    </location>
</feature>
<dbReference type="Pfam" id="PF14811">
    <property type="entry name" value="TPD"/>
    <property type="match status" value="1"/>
</dbReference>
<evidence type="ECO:0000256" key="6">
    <source>
        <dbReference type="SAM" id="MobiDB-lite"/>
    </source>
</evidence>
<keyword evidence="4" id="KW-0539">Nucleus</keyword>
<dbReference type="OrthoDB" id="1272at2759"/>
<evidence type="ECO:0000256" key="5">
    <source>
        <dbReference type="ARBA" id="ARBA00023480"/>
    </source>
</evidence>
<evidence type="ECO:0000256" key="4">
    <source>
        <dbReference type="ARBA" id="ARBA00023242"/>
    </source>
</evidence>
<proteinExistence type="predicted"/>
<protein>
    <recommendedName>
        <fullName evidence="5">CDAN1-interacting nuclease 1</fullName>
    </recommendedName>
</protein>
<dbReference type="AlphaFoldDB" id="A0A2V0P4W0"/>
<dbReference type="GO" id="GO:0005737">
    <property type="term" value="C:cytoplasm"/>
    <property type="evidence" value="ECO:0007669"/>
    <property type="project" value="UniProtKB-SubCell"/>
</dbReference>
<evidence type="ECO:0000256" key="3">
    <source>
        <dbReference type="ARBA" id="ARBA00022490"/>
    </source>
</evidence>
<evidence type="ECO:0000256" key="1">
    <source>
        <dbReference type="ARBA" id="ARBA00004123"/>
    </source>
</evidence>
<sequence>MGVAADRCPGAISREEYAALVAKLDAVPSLACPNFRLLRAQHPCVPPPTLLGLFSQEAQNRVIRTHHLHKANMASHCARYRAGVDVLEICAAADFPACLMMRRMLEHMLGLSKQRVSDVVKDPSLLTAALVGDAAAGEAGAALLARLRADVVRCARADRSYSPYSDMAKTLAGLEHEAALYATLREAGVPHWSEQELRDKGMYKTPDALLQVPIAVRCPLTERWHIVHWIDSKASFGDDRLHAQALEGQYRTYLNRYGSGAVIYWFGFVRDLAQPGDTAAGSDGGGWEGGAGGGGGMAGGGGGGAGSGAAEAGEVLLLDRFPGPGEVRLLS</sequence>
<dbReference type="GO" id="GO:0005634">
    <property type="term" value="C:nucleus"/>
    <property type="evidence" value="ECO:0007669"/>
    <property type="project" value="UniProtKB-SubCell"/>
</dbReference>
<evidence type="ECO:0000313" key="8">
    <source>
        <dbReference type="Proteomes" id="UP000247498"/>
    </source>
</evidence>
<dbReference type="InParanoid" id="A0A2V0P4W0"/>
<accession>A0A2V0P4W0</accession>
<evidence type="ECO:0000256" key="2">
    <source>
        <dbReference type="ARBA" id="ARBA00004496"/>
    </source>
</evidence>
<comment type="caution">
    <text evidence="7">The sequence shown here is derived from an EMBL/GenBank/DDBJ whole genome shotgun (WGS) entry which is preliminary data.</text>
</comment>
<organism evidence="7 8">
    <name type="scientific">Raphidocelis subcapitata</name>
    <dbReference type="NCBI Taxonomy" id="307507"/>
    <lineage>
        <taxon>Eukaryota</taxon>
        <taxon>Viridiplantae</taxon>
        <taxon>Chlorophyta</taxon>
        <taxon>core chlorophytes</taxon>
        <taxon>Chlorophyceae</taxon>
        <taxon>CS clade</taxon>
        <taxon>Sphaeropleales</taxon>
        <taxon>Selenastraceae</taxon>
        <taxon>Raphidocelis</taxon>
    </lineage>
</organism>
<dbReference type="PANTHER" id="PTHR31661">
    <property type="entry name" value="SIMILAR TO CDNA SEQUENCE BC052040"/>
    <property type="match status" value="1"/>
</dbReference>
<dbReference type="InterPro" id="IPR029404">
    <property type="entry name" value="CDIN1"/>
</dbReference>
<reference evidence="7 8" key="1">
    <citation type="journal article" date="2018" name="Sci. Rep.">
        <title>Raphidocelis subcapitata (=Pseudokirchneriella subcapitata) provides an insight into genome evolution and environmental adaptations in the Sphaeropleales.</title>
        <authorList>
            <person name="Suzuki S."/>
            <person name="Yamaguchi H."/>
            <person name="Nakajima N."/>
            <person name="Kawachi M."/>
        </authorList>
    </citation>
    <scope>NUCLEOTIDE SEQUENCE [LARGE SCALE GENOMIC DNA]</scope>
    <source>
        <strain evidence="7 8">NIES-35</strain>
    </source>
</reference>
<evidence type="ECO:0000313" key="7">
    <source>
        <dbReference type="EMBL" id="GBF92890.1"/>
    </source>
</evidence>
<keyword evidence="8" id="KW-1185">Reference proteome</keyword>
<comment type="subcellular location">
    <subcellularLocation>
        <location evidence="2">Cytoplasm</location>
    </subcellularLocation>
    <subcellularLocation>
        <location evidence="1">Nucleus</location>
    </subcellularLocation>
</comment>
<keyword evidence="3" id="KW-0963">Cytoplasm</keyword>
<dbReference type="PANTHER" id="PTHR31661:SF1">
    <property type="entry name" value="CDAN1-INTERACTING NUCLEASE 1"/>
    <property type="match status" value="1"/>
</dbReference>
<gene>
    <name evidence="7" type="ORF">Rsub_05726</name>
</gene>